<evidence type="ECO:0000256" key="7">
    <source>
        <dbReference type="ARBA" id="ARBA00023004"/>
    </source>
</evidence>
<accession>A0A4U0GZ36</accession>
<comment type="subcellular location">
    <subcellularLocation>
        <location evidence="1 12">Cell outer membrane</location>
        <topology evidence="1 12">Multi-pass membrane protein</topology>
    </subcellularLocation>
</comment>
<dbReference type="Pfam" id="PF00593">
    <property type="entry name" value="TonB_dep_Rec_b-barrel"/>
    <property type="match status" value="1"/>
</dbReference>
<keyword evidence="5 12" id="KW-0812">Transmembrane</keyword>
<dbReference type="EMBL" id="SUKA01000004">
    <property type="protein sequence ID" value="TJY64507.1"/>
    <property type="molecule type" value="Genomic_DNA"/>
</dbReference>
<reference evidence="16 17" key="1">
    <citation type="submission" date="2019-04" db="EMBL/GenBank/DDBJ databases">
        <title>Sphingobacterium olei sp. nov., isolated from oil-contaminated soil.</title>
        <authorList>
            <person name="Liu B."/>
        </authorList>
    </citation>
    <scope>NUCLEOTIDE SEQUENCE [LARGE SCALE GENOMIC DNA]</scope>
    <source>
        <strain evidence="16 17">Y3L14</strain>
    </source>
</reference>
<keyword evidence="16" id="KW-0675">Receptor</keyword>
<evidence type="ECO:0000313" key="16">
    <source>
        <dbReference type="EMBL" id="TJY64507.1"/>
    </source>
</evidence>
<keyword evidence="9 13" id="KW-0798">TonB box</keyword>
<evidence type="ECO:0000259" key="14">
    <source>
        <dbReference type="Pfam" id="PF00593"/>
    </source>
</evidence>
<evidence type="ECO:0000256" key="5">
    <source>
        <dbReference type="ARBA" id="ARBA00022692"/>
    </source>
</evidence>
<dbReference type="PANTHER" id="PTHR32552">
    <property type="entry name" value="FERRICHROME IRON RECEPTOR-RELATED"/>
    <property type="match status" value="1"/>
</dbReference>
<comment type="caution">
    <text evidence="16">The sequence shown here is derived from an EMBL/GenBank/DDBJ whole genome shotgun (WGS) entry which is preliminary data.</text>
</comment>
<keyword evidence="3 12" id="KW-1134">Transmembrane beta strand</keyword>
<comment type="similarity">
    <text evidence="12 13">Belongs to the TonB-dependent receptor family.</text>
</comment>
<gene>
    <name evidence="16" type="ORF">FAZ19_15030</name>
</gene>
<evidence type="ECO:0000256" key="13">
    <source>
        <dbReference type="RuleBase" id="RU003357"/>
    </source>
</evidence>
<evidence type="ECO:0000256" key="10">
    <source>
        <dbReference type="ARBA" id="ARBA00023136"/>
    </source>
</evidence>
<protein>
    <submittedName>
        <fullName evidence="16">TonB-dependent receptor</fullName>
    </submittedName>
</protein>
<evidence type="ECO:0000256" key="11">
    <source>
        <dbReference type="ARBA" id="ARBA00023237"/>
    </source>
</evidence>
<evidence type="ECO:0000259" key="15">
    <source>
        <dbReference type="Pfam" id="PF07715"/>
    </source>
</evidence>
<dbReference type="PANTHER" id="PTHR32552:SF68">
    <property type="entry name" value="FERRICHROME OUTER MEMBRANE TRANSPORTER_PHAGE RECEPTOR"/>
    <property type="match status" value="1"/>
</dbReference>
<evidence type="ECO:0000313" key="17">
    <source>
        <dbReference type="Proteomes" id="UP000309872"/>
    </source>
</evidence>
<evidence type="ECO:0000256" key="9">
    <source>
        <dbReference type="ARBA" id="ARBA00023077"/>
    </source>
</evidence>
<dbReference type="OrthoDB" id="9761152at2"/>
<dbReference type="PROSITE" id="PS52016">
    <property type="entry name" value="TONB_DEPENDENT_REC_3"/>
    <property type="match status" value="1"/>
</dbReference>
<sequence>MFKQLIATLALCLVVLLGFSQGRLVVKVVDENNNPLLGSTVSLDKVNSLTNEMGTTEFEVPVQKSSILKVSHVGYVTATQVIRPNTALQITIQLKTARIQTGEIFVYGTRAKENAATTYTNISKAEIQKNNLGQDIPYLLDQTPGVVIGSDAGAGIGYTKMTIRGSDNERINVTLNGIPLNDAESMGSFFVNLPDFASSTQSIQVQRGIGTSTNGAGAFGASLNIQTDILDAEPYAELNNSFGSYNSWKNTLKVGSGLLNNKYAFNARLSRIASDGYVERASSDLKSFYVDGGLYTDKHILKATLFSGKEKTYQAWYGTPEPLIKGDRTLLSDYAGAMEIYGGPELDRLMNADRTYNYYTYDNQTDNYTQTHAHLHYTNIISEKISFNSALHYTRGAGYYEEYRAEDKLANYNIDPVTVGSETIEETDLIRRRWLDNHFYGLTYGLNYNPSNNLKFTLGGAYNQYRGDHYGEVIWARFASSSEISDKYYLNDAQKNDFNIYAKTDYRFGDLLVNLDVQYRNLYYHIDGDDDKIKNLDFEDKLNFINPKMGFTYFVNPHSNFYASYAYASKEPVRKDYVENPLNEFPKPEKMQDIEAGYRFKNESFNIGANVYGMFYKDQLINTGALNDVGGTIRQNVDDSYRIGVEFDGAWSITPQFVWRATAALSDNKIKNFVEYNSVYDDDWNLVEQKAITYDKTNISMSPSTVLSNDLTYSPIKPLSFSFISKYVSRMYLDNTSAEERSIDPSFVNNARAVYSFAIGGIERIDLNLSVNNIFNAKYQTNGYTWGSMDMEGNRYYYNFYYPQAETNFMLGLNIRF</sequence>
<keyword evidence="2 12" id="KW-0813">Transport</keyword>
<evidence type="ECO:0000256" key="4">
    <source>
        <dbReference type="ARBA" id="ARBA00022496"/>
    </source>
</evidence>
<keyword evidence="17" id="KW-1185">Reference proteome</keyword>
<evidence type="ECO:0000256" key="6">
    <source>
        <dbReference type="ARBA" id="ARBA00022729"/>
    </source>
</evidence>
<dbReference type="GO" id="GO:0009279">
    <property type="term" value="C:cell outer membrane"/>
    <property type="evidence" value="ECO:0007669"/>
    <property type="project" value="UniProtKB-SubCell"/>
</dbReference>
<dbReference type="InterPro" id="IPR012910">
    <property type="entry name" value="Plug_dom"/>
</dbReference>
<feature type="domain" description="TonB-dependent receptor plug" evidence="15">
    <location>
        <begin position="112"/>
        <end position="221"/>
    </location>
</feature>
<dbReference type="Pfam" id="PF07715">
    <property type="entry name" value="Plug"/>
    <property type="match status" value="1"/>
</dbReference>
<evidence type="ECO:0000256" key="1">
    <source>
        <dbReference type="ARBA" id="ARBA00004571"/>
    </source>
</evidence>
<keyword evidence="11 12" id="KW-0998">Cell outer membrane</keyword>
<proteinExistence type="inferred from homology"/>
<dbReference type="InterPro" id="IPR039426">
    <property type="entry name" value="TonB-dep_rcpt-like"/>
</dbReference>
<evidence type="ECO:0000256" key="8">
    <source>
        <dbReference type="ARBA" id="ARBA00023065"/>
    </source>
</evidence>
<dbReference type="Proteomes" id="UP000309872">
    <property type="component" value="Unassembled WGS sequence"/>
</dbReference>
<dbReference type="SUPFAM" id="SSF56935">
    <property type="entry name" value="Porins"/>
    <property type="match status" value="1"/>
</dbReference>
<name>A0A4U0GZ36_9SPHI</name>
<dbReference type="Gene3D" id="2.170.130.10">
    <property type="entry name" value="TonB-dependent receptor, plug domain"/>
    <property type="match status" value="1"/>
</dbReference>
<dbReference type="AlphaFoldDB" id="A0A4U0GZ36"/>
<keyword evidence="10 12" id="KW-0472">Membrane</keyword>
<keyword evidence="7" id="KW-0408">Iron</keyword>
<keyword evidence="4" id="KW-0410">Iron transport</keyword>
<dbReference type="InterPro" id="IPR008969">
    <property type="entry name" value="CarboxyPept-like_regulatory"/>
</dbReference>
<feature type="domain" description="TonB-dependent receptor-like beta-barrel" evidence="14">
    <location>
        <begin position="354"/>
        <end position="774"/>
    </location>
</feature>
<dbReference type="InterPro" id="IPR037066">
    <property type="entry name" value="Plug_dom_sf"/>
</dbReference>
<evidence type="ECO:0000256" key="2">
    <source>
        <dbReference type="ARBA" id="ARBA00022448"/>
    </source>
</evidence>
<keyword evidence="8" id="KW-0406">Ion transport</keyword>
<evidence type="ECO:0000256" key="12">
    <source>
        <dbReference type="PROSITE-ProRule" id="PRU01360"/>
    </source>
</evidence>
<dbReference type="InterPro" id="IPR000531">
    <property type="entry name" value="Beta-barrel_TonB"/>
</dbReference>
<dbReference type="InterPro" id="IPR036942">
    <property type="entry name" value="Beta-barrel_TonB_sf"/>
</dbReference>
<dbReference type="Gene3D" id="2.40.170.20">
    <property type="entry name" value="TonB-dependent receptor, beta-barrel domain"/>
    <property type="match status" value="1"/>
</dbReference>
<dbReference type="RefSeq" id="WP_136821568.1">
    <property type="nucleotide sequence ID" value="NZ_BMJX01000004.1"/>
</dbReference>
<dbReference type="SUPFAM" id="SSF49464">
    <property type="entry name" value="Carboxypeptidase regulatory domain-like"/>
    <property type="match status" value="1"/>
</dbReference>
<organism evidence="16 17">
    <name type="scientific">Sphingobacterium alkalisoli</name>
    <dbReference type="NCBI Taxonomy" id="1874115"/>
    <lineage>
        <taxon>Bacteria</taxon>
        <taxon>Pseudomonadati</taxon>
        <taxon>Bacteroidota</taxon>
        <taxon>Sphingobacteriia</taxon>
        <taxon>Sphingobacteriales</taxon>
        <taxon>Sphingobacteriaceae</taxon>
        <taxon>Sphingobacterium</taxon>
    </lineage>
</organism>
<dbReference type="GO" id="GO:0015344">
    <property type="term" value="F:siderophore uptake transmembrane transporter activity"/>
    <property type="evidence" value="ECO:0007669"/>
    <property type="project" value="TreeGrafter"/>
</dbReference>
<evidence type="ECO:0000256" key="3">
    <source>
        <dbReference type="ARBA" id="ARBA00022452"/>
    </source>
</evidence>
<keyword evidence="6" id="KW-0732">Signal</keyword>